<reference evidence="3" key="2">
    <citation type="journal article" date="2018" name="BMC Genomics">
        <title>A manually annotated Actinidia chinensis var. chinensis (kiwifruit) genome highlights the challenges associated with draft genomes and gene prediction in plants.</title>
        <authorList>
            <person name="Pilkington S.M."/>
            <person name="Crowhurst R."/>
            <person name="Hilario E."/>
            <person name="Nardozza S."/>
            <person name="Fraser L."/>
            <person name="Peng Y."/>
            <person name="Gunaseelan K."/>
            <person name="Simpson R."/>
            <person name="Tahir J."/>
            <person name="Deroles S.C."/>
            <person name="Templeton K."/>
            <person name="Luo Z."/>
            <person name="Davy M."/>
            <person name="Cheng C."/>
            <person name="McNeilage M."/>
            <person name="Scaglione D."/>
            <person name="Liu Y."/>
            <person name="Zhang Q."/>
            <person name="Datson P."/>
            <person name="De Silva N."/>
            <person name="Gardiner S.E."/>
            <person name="Bassett H."/>
            <person name="Chagne D."/>
            <person name="McCallum J."/>
            <person name="Dzierzon H."/>
            <person name="Deng C."/>
            <person name="Wang Y.Y."/>
            <person name="Barron L."/>
            <person name="Manako K."/>
            <person name="Bowen J."/>
            <person name="Foster T.M."/>
            <person name="Erridge Z.A."/>
            <person name="Tiffin H."/>
            <person name="Waite C.N."/>
            <person name="Davies K.M."/>
            <person name="Grierson E.P."/>
            <person name="Laing W.A."/>
            <person name="Kirk R."/>
            <person name="Chen X."/>
            <person name="Wood M."/>
            <person name="Montefiori M."/>
            <person name="Brummell D.A."/>
            <person name="Schwinn K.E."/>
            <person name="Catanach A."/>
            <person name="Fullerton C."/>
            <person name="Li D."/>
            <person name="Meiyalaghan S."/>
            <person name="Nieuwenhuizen N."/>
            <person name="Read N."/>
            <person name="Prakash R."/>
            <person name="Hunter D."/>
            <person name="Zhang H."/>
            <person name="McKenzie M."/>
            <person name="Knabel M."/>
            <person name="Harris A."/>
            <person name="Allan A.C."/>
            <person name="Gleave A."/>
            <person name="Chen A."/>
            <person name="Janssen B.J."/>
            <person name="Plunkett B."/>
            <person name="Ampomah-Dwamena C."/>
            <person name="Voogd C."/>
            <person name="Leif D."/>
            <person name="Lafferty D."/>
            <person name="Souleyre E.J.F."/>
            <person name="Varkonyi-Gasic E."/>
            <person name="Gambi F."/>
            <person name="Hanley J."/>
            <person name="Yao J.L."/>
            <person name="Cheung J."/>
            <person name="David K.M."/>
            <person name="Warren B."/>
            <person name="Marsh K."/>
            <person name="Snowden K.C."/>
            <person name="Lin-Wang K."/>
            <person name="Brian L."/>
            <person name="Martinez-Sanchez M."/>
            <person name="Wang M."/>
            <person name="Ileperuma N."/>
            <person name="Macnee N."/>
            <person name="Campin R."/>
            <person name="McAtee P."/>
            <person name="Drummond R.S.M."/>
            <person name="Espley R.V."/>
            <person name="Ireland H.S."/>
            <person name="Wu R."/>
            <person name="Atkinson R.G."/>
            <person name="Karunairetnam S."/>
            <person name="Bulley S."/>
            <person name="Chunkath S."/>
            <person name="Hanley Z."/>
            <person name="Storey R."/>
            <person name="Thrimawithana A.H."/>
            <person name="Thomson S."/>
            <person name="David C."/>
            <person name="Testolin R."/>
            <person name="Huang H."/>
            <person name="Hellens R.P."/>
            <person name="Schaffer R.J."/>
        </authorList>
    </citation>
    <scope>NUCLEOTIDE SEQUENCE [LARGE SCALE GENOMIC DNA]</scope>
    <source>
        <strain evidence="3">cv. Red5</strain>
    </source>
</reference>
<reference evidence="2 3" key="1">
    <citation type="submission" date="2017-07" db="EMBL/GenBank/DDBJ databases">
        <title>An improved, manually edited Actinidia chinensis var. chinensis (kiwifruit) genome highlights the challenges associated with draft genomes and gene prediction in plants.</title>
        <authorList>
            <person name="Pilkington S."/>
            <person name="Crowhurst R."/>
            <person name="Hilario E."/>
            <person name="Nardozza S."/>
            <person name="Fraser L."/>
            <person name="Peng Y."/>
            <person name="Gunaseelan K."/>
            <person name="Simpson R."/>
            <person name="Tahir J."/>
            <person name="Deroles S."/>
            <person name="Templeton K."/>
            <person name="Luo Z."/>
            <person name="Davy M."/>
            <person name="Cheng C."/>
            <person name="Mcneilage M."/>
            <person name="Scaglione D."/>
            <person name="Liu Y."/>
            <person name="Zhang Q."/>
            <person name="Datson P."/>
            <person name="De Silva N."/>
            <person name="Gardiner S."/>
            <person name="Bassett H."/>
            <person name="Chagne D."/>
            <person name="Mccallum J."/>
            <person name="Dzierzon H."/>
            <person name="Deng C."/>
            <person name="Wang Y.-Y."/>
            <person name="Barron N."/>
            <person name="Manako K."/>
            <person name="Bowen J."/>
            <person name="Foster T."/>
            <person name="Erridge Z."/>
            <person name="Tiffin H."/>
            <person name="Waite C."/>
            <person name="Davies K."/>
            <person name="Grierson E."/>
            <person name="Laing W."/>
            <person name="Kirk R."/>
            <person name="Chen X."/>
            <person name="Wood M."/>
            <person name="Montefiori M."/>
            <person name="Brummell D."/>
            <person name="Schwinn K."/>
            <person name="Catanach A."/>
            <person name="Fullerton C."/>
            <person name="Li D."/>
            <person name="Meiyalaghan S."/>
            <person name="Nieuwenhuizen N."/>
            <person name="Read N."/>
            <person name="Prakash R."/>
            <person name="Hunter D."/>
            <person name="Zhang H."/>
            <person name="Mckenzie M."/>
            <person name="Knabel M."/>
            <person name="Harris A."/>
            <person name="Allan A."/>
            <person name="Chen A."/>
            <person name="Janssen B."/>
            <person name="Plunkett B."/>
            <person name="Dwamena C."/>
            <person name="Voogd C."/>
            <person name="Leif D."/>
            <person name="Lafferty D."/>
            <person name="Souleyre E."/>
            <person name="Varkonyi-Gasic E."/>
            <person name="Gambi F."/>
            <person name="Hanley J."/>
            <person name="Yao J.-L."/>
            <person name="Cheung J."/>
            <person name="David K."/>
            <person name="Warren B."/>
            <person name="Marsh K."/>
            <person name="Snowden K."/>
            <person name="Lin-Wang K."/>
            <person name="Brian L."/>
            <person name="Martinez-Sanchez M."/>
            <person name="Wang M."/>
            <person name="Ileperuma N."/>
            <person name="Macnee N."/>
            <person name="Campin R."/>
            <person name="Mcatee P."/>
            <person name="Drummond R."/>
            <person name="Espley R."/>
            <person name="Ireland H."/>
            <person name="Wu R."/>
            <person name="Atkinson R."/>
            <person name="Karunairetnam S."/>
            <person name="Bulley S."/>
            <person name="Chunkath S."/>
            <person name="Hanley Z."/>
            <person name="Storey R."/>
            <person name="Thrimawithana A."/>
            <person name="Thomson S."/>
            <person name="David C."/>
            <person name="Testolin R."/>
        </authorList>
    </citation>
    <scope>NUCLEOTIDE SEQUENCE [LARGE SCALE GENOMIC DNA]</scope>
    <source>
        <strain evidence="3">cv. Red5</strain>
        <tissue evidence="2">Young leaf</tissue>
    </source>
</reference>
<organism evidence="2 3">
    <name type="scientific">Actinidia chinensis var. chinensis</name>
    <name type="common">Chinese soft-hair kiwi</name>
    <dbReference type="NCBI Taxonomy" id="1590841"/>
    <lineage>
        <taxon>Eukaryota</taxon>
        <taxon>Viridiplantae</taxon>
        <taxon>Streptophyta</taxon>
        <taxon>Embryophyta</taxon>
        <taxon>Tracheophyta</taxon>
        <taxon>Spermatophyta</taxon>
        <taxon>Magnoliopsida</taxon>
        <taxon>eudicotyledons</taxon>
        <taxon>Gunneridae</taxon>
        <taxon>Pentapetalae</taxon>
        <taxon>asterids</taxon>
        <taxon>Ericales</taxon>
        <taxon>Actinidiaceae</taxon>
        <taxon>Actinidia</taxon>
    </lineage>
</organism>
<protein>
    <submittedName>
        <fullName evidence="2">Steroid 5-alpha-reductase</fullName>
    </submittedName>
</protein>
<accession>A0A2R6RX83</accession>
<dbReference type="EMBL" id="NKQK01000002">
    <property type="protein sequence ID" value="PSS34627.1"/>
    <property type="molecule type" value="Genomic_DNA"/>
</dbReference>
<feature type="region of interest" description="Disordered" evidence="1">
    <location>
        <begin position="170"/>
        <end position="196"/>
    </location>
</feature>
<evidence type="ECO:0000256" key="1">
    <source>
        <dbReference type="SAM" id="MobiDB-lite"/>
    </source>
</evidence>
<name>A0A2R6RX83_ACTCC</name>
<dbReference type="AlphaFoldDB" id="A0A2R6RX83"/>
<proteinExistence type="predicted"/>
<feature type="compositionally biased region" description="Basic residues" evidence="1">
    <location>
        <begin position="64"/>
        <end position="76"/>
    </location>
</feature>
<feature type="region of interest" description="Disordered" evidence="1">
    <location>
        <begin position="1"/>
        <end position="93"/>
    </location>
</feature>
<evidence type="ECO:0000313" key="2">
    <source>
        <dbReference type="EMBL" id="PSS34627.1"/>
    </source>
</evidence>
<comment type="caution">
    <text evidence="2">The sequence shown here is derived from an EMBL/GenBank/DDBJ whole genome shotgun (WGS) entry which is preliminary data.</text>
</comment>
<keyword evidence="3" id="KW-1185">Reference proteome</keyword>
<dbReference type="Gramene" id="PSS34627">
    <property type="protein sequence ID" value="PSS34627"/>
    <property type="gene ID" value="CEY00_Acc01731"/>
</dbReference>
<evidence type="ECO:0000313" key="3">
    <source>
        <dbReference type="Proteomes" id="UP000241394"/>
    </source>
</evidence>
<dbReference type="InParanoid" id="A0A2R6RX83"/>
<dbReference type="Proteomes" id="UP000241394">
    <property type="component" value="Chromosome LG2"/>
</dbReference>
<gene>
    <name evidence="2" type="ORF">CEY00_Acc01731</name>
</gene>
<feature type="compositionally biased region" description="Basic and acidic residues" evidence="1">
    <location>
        <begin position="178"/>
        <end position="190"/>
    </location>
</feature>
<sequence>MGLCPRNQVGTSEKKEPKPGPRPTHQSPAQPLHNLPKIIRTAHKPKQPSPGDFISSPTFPFQRQQRHIRPYIRRHTARENRQSDGKPPPEPGISLVICVVGDRSRLQVGVPEVEEEGQCGDGDRETGRGFPAAVEAEGVEDGAVEVVEEEGGDEELGFWAGPVTAHWEEEEGEPEGWAFHEEPGQGRGDGEPPPGTAVLAVGGLEEEEREGGDWGGDEEREEAVVVEILIQRHVWFGWGIFRCGIGF</sequence>